<dbReference type="GO" id="GO:0061798">
    <property type="term" value="F:GTP 3',8'-cyclase activity"/>
    <property type="evidence" value="ECO:0007669"/>
    <property type="project" value="TreeGrafter"/>
</dbReference>
<dbReference type="Gene3D" id="3.20.20.70">
    <property type="entry name" value="Aldolase class I"/>
    <property type="match status" value="1"/>
</dbReference>
<evidence type="ECO:0000259" key="11">
    <source>
        <dbReference type="PROSITE" id="PS51918"/>
    </source>
</evidence>
<dbReference type="InterPro" id="IPR040064">
    <property type="entry name" value="MoaA-like"/>
</dbReference>
<keyword evidence="13" id="KW-1185">Reference proteome</keyword>
<dbReference type="SMART" id="SM00729">
    <property type="entry name" value="Elp3"/>
    <property type="match status" value="1"/>
</dbReference>
<dbReference type="InterPro" id="IPR013483">
    <property type="entry name" value="MoaA"/>
</dbReference>
<organism evidence="12 13">
    <name type="scientific">Pseudoalteromonas denitrificans DSM 6059</name>
    <dbReference type="NCBI Taxonomy" id="1123010"/>
    <lineage>
        <taxon>Bacteria</taxon>
        <taxon>Pseudomonadati</taxon>
        <taxon>Pseudomonadota</taxon>
        <taxon>Gammaproteobacteria</taxon>
        <taxon>Alteromonadales</taxon>
        <taxon>Pseudoalteromonadaceae</taxon>
        <taxon>Pseudoalteromonas</taxon>
    </lineage>
</organism>
<evidence type="ECO:0000256" key="10">
    <source>
        <dbReference type="ARBA" id="ARBA00023239"/>
    </source>
</evidence>
<keyword evidence="10" id="KW-0456">Lyase</keyword>
<dbReference type="InterPro" id="IPR007197">
    <property type="entry name" value="rSAM"/>
</dbReference>
<sequence length="323" mass="36474">MLQDPQGRKFSYLRLSITDLCNYRCNYCLPDGYSCDSKPDYLSLDEIQSVVSSFARHGINKIRITGGEPSLRRDLPEIITAIKETPGIEKVALTTNAHQLDRKIQTWADCGLDAINISCDSLDPRMMKAIIGRDNLAEMMAGIDLALKSKIKQVKINTVLLKQYNYKQLDHLIEWVKETPISLRFIELMQTVDNTEYFKQNHVSADEIGQRLENSGWAQILRGKNAGPAKEFCHPEYNGHIGFIAPYSKDFCASCNRLRISAIGKLHLCLFGESGYNLRDLMVKGRETELDQFIQKILQDKPDTHFLHQGISGSTTDLAMLGG</sequence>
<evidence type="ECO:0000256" key="7">
    <source>
        <dbReference type="ARBA" id="ARBA00023014"/>
    </source>
</evidence>
<dbReference type="PANTHER" id="PTHR22960">
    <property type="entry name" value="MOLYBDOPTERIN COFACTOR SYNTHESIS PROTEIN A"/>
    <property type="match status" value="1"/>
</dbReference>
<evidence type="ECO:0000256" key="6">
    <source>
        <dbReference type="ARBA" id="ARBA00023004"/>
    </source>
</evidence>
<keyword evidence="9" id="KW-0501">Molybdenum cofactor biosynthesis</keyword>
<dbReference type="SFLD" id="SFLDG01383">
    <property type="entry name" value="cyclic_pyranopterin_phosphate"/>
    <property type="match status" value="1"/>
</dbReference>
<dbReference type="SFLD" id="SFLDG01067">
    <property type="entry name" value="SPASM/twitch_domain_containing"/>
    <property type="match status" value="1"/>
</dbReference>
<gene>
    <name evidence="12" type="ORF">SAMN02745724_01083</name>
</gene>
<evidence type="ECO:0000313" key="12">
    <source>
        <dbReference type="EMBL" id="SFC16929.1"/>
    </source>
</evidence>
<proteinExistence type="predicted"/>
<dbReference type="PANTHER" id="PTHR22960:SF28">
    <property type="entry name" value="GTP 3',8-CYCLASE"/>
    <property type="match status" value="1"/>
</dbReference>
<keyword evidence="2" id="KW-0004">4Fe-4S</keyword>
<keyword evidence="8" id="KW-0342">GTP-binding</keyword>
<evidence type="ECO:0000256" key="4">
    <source>
        <dbReference type="ARBA" id="ARBA00022723"/>
    </source>
</evidence>
<evidence type="ECO:0000256" key="2">
    <source>
        <dbReference type="ARBA" id="ARBA00022485"/>
    </source>
</evidence>
<dbReference type="GO" id="GO:0046872">
    <property type="term" value="F:metal ion binding"/>
    <property type="evidence" value="ECO:0007669"/>
    <property type="project" value="UniProtKB-KW"/>
</dbReference>
<evidence type="ECO:0000256" key="3">
    <source>
        <dbReference type="ARBA" id="ARBA00022691"/>
    </source>
</evidence>
<accession>A0A1I1GYK6</accession>
<dbReference type="GO" id="GO:0051539">
    <property type="term" value="F:4 iron, 4 sulfur cluster binding"/>
    <property type="evidence" value="ECO:0007669"/>
    <property type="project" value="UniProtKB-KW"/>
</dbReference>
<dbReference type="CDD" id="cd21117">
    <property type="entry name" value="Twitch_MoaA"/>
    <property type="match status" value="1"/>
</dbReference>
<feature type="domain" description="Radical SAM core" evidence="11">
    <location>
        <begin position="5"/>
        <end position="225"/>
    </location>
</feature>
<dbReference type="Pfam" id="PF06463">
    <property type="entry name" value="Mob_synth_C"/>
    <property type="match status" value="1"/>
</dbReference>
<evidence type="ECO:0000256" key="5">
    <source>
        <dbReference type="ARBA" id="ARBA00022741"/>
    </source>
</evidence>
<dbReference type="GO" id="GO:0061799">
    <property type="term" value="F:cyclic pyranopterin monophosphate synthase activity"/>
    <property type="evidence" value="ECO:0007669"/>
    <property type="project" value="TreeGrafter"/>
</dbReference>
<dbReference type="SFLD" id="SFLDS00029">
    <property type="entry name" value="Radical_SAM"/>
    <property type="match status" value="1"/>
</dbReference>
<protein>
    <submittedName>
        <fullName evidence="12">Cyclic pyranopterin phosphate synthase</fullName>
    </submittedName>
</protein>
<dbReference type="InterPro" id="IPR050105">
    <property type="entry name" value="MoCo_biosynth_MoaA/MoaC"/>
</dbReference>
<name>A0A1I1GYK6_9GAMM</name>
<dbReference type="InterPro" id="IPR006638">
    <property type="entry name" value="Elp3/MiaA/NifB-like_rSAM"/>
</dbReference>
<dbReference type="GO" id="GO:0005525">
    <property type="term" value="F:GTP binding"/>
    <property type="evidence" value="ECO:0007669"/>
    <property type="project" value="UniProtKB-KW"/>
</dbReference>
<keyword evidence="5" id="KW-0547">Nucleotide-binding</keyword>
<dbReference type="InterPro" id="IPR058240">
    <property type="entry name" value="rSAM_sf"/>
</dbReference>
<reference evidence="12 13" key="1">
    <citation type="submission" date="2016-10" db="EMBL/GenBank/DDBJ databases">
        <authorList>
            <person name="de Groot N.N."/>
        </authorList>
    </citation>
    <scope>NUCLEOTIDE SEQUENCE [LARGE SCALE GENOMIC DNA]</scope>
    <source>
        <strain evidence="12 13">DSM 6059</strain>
    </source>
</reference>
<keyword evidence="4" id="KW-0479">Metal-binding</keyword>
<dbReference type="STRING" id="1123010.SAMN02745724_01083"/>
<keyword evidence="6" id="KW-0408">Iron</keyword>
<dbReference type="SUPFAM" id="SSF102114">
    <property type="entry name" value="Radical SAM enzymes"/>
    <property type="match status" value="1"/>
</dbReference>
<dbReference type="InterPro" id="IPR013785">
    <property type="entry name" value="Aldolase_TIM"/>
</dbReference>
<evidence type="ECO:0000313" key="13">
    <source>
        <dbReference type="Proteomes" id="UP000198862"/>
    </source>
</evidence>
<dbReference type="Proteomes" id="UP000198862">
    <property type="component" value="Unassembled WGS sequence"/>
</dbReference>
<dbReference type="CDD" id="cd01335">
    <property type="entry name" value="Radical_SAM"/>
    <property type="match status" value="1"/>
</dbReference>
<dbReference type="Pfam" id="PF04055">
    <property type="entry name" value="Radical_SAM"/>
    <property type="match status" value="1"/>
</dbReference>
<dbReference type="RefSeq" id="WP_091981173.1">
    <property type="nucleotide sequence ID" value="NZ_FOLO01000005.1"/>
</dbReference>
<dbReference type="InterPro" id="IPR010505">
    <property type="entry name" value="MoaA_twitch"/>
</dbReference>
<dbReference type="GO" id="GO:0006777">
    <property type="term" value="P:Mo-molybdopterin cofactor biosynthetic process"/>
    <property type="evidence" value="ECO:0007669"/>
    <property type="project" value="UniProtKB-KW"/>
</dbReference>
<keyword evidence="7" id="KW-0411">Iron-sulfur</keyword>
<dbReference type="AlphaFoldDB" id="A0A1I1GYK6"/>
<evidence type="ECO:0000256" key="1">
    <source>
        <dbReference type="ARBA" id="ARBA00001966"/>
    </source>
</evidence>
<dbReference type="NCBIfam" id="TIGR02666">
    <property type="entry name" value="moaA"/>
    <property type="match status" value="1"/>
</dbReference>
<evidence type="ECO:0000256" key="8">
    <source>
        <dbReference type="ARBA" id="ARBA00023134"/>
    </source>
</evidence>
<dbReference type="PROSITE" id="PS51918">
    <property type="entry name" value="RADICAL_SAM"/>
    <property type="match status" value="1"/>
</dbReference>
<dbReference type="EMBL" id="FOLO01000005">
    <property type="protein sequence ID" value="SFC16929.1"/>
    <property type="molecule type" value="Genomic_DNA"/>
</dbReference>
<keyword evidence="3" id="KW-0949">S-adenosyl-L-methionine</keyword>
<dbReference type="OrthoDB" id="9763993at2"/>
<evidence type="ECO:0000256" key="9">
    <source>
        <dbReference type="ARBA" id="ARBA00023150"/>
    </source>
</evidence>
<dbReference type="SFLD" id="SFLDG01386">
    <property type="entry name" value="main_SPASM_domain-containing"/>
    <property type="match status" value="1"/>
</dbReference>
<comment type="cofactor">
    <cofactor evidence="1">
        <name>[4Fe-4S] cluster</name>
        <dbReference type="ChEBI" id="CHEBI:49883"/>
    </cofactor>
</comment>